<sequence>MRSAWVYLVVAATLGATGVFIAHLRLSDIPDPAVGHSPRPPAVGRLKEKVVEYRVDGPAGTPVFASYLDVDGSVRQVSATLPWQTTLRTQRITVPTGVMAQSENEPLSCRVVIDGQVRDEQSSMSSAVACKDPVA</sequence>
<keyword evidence="3" id="KW-1003">Cell membrane</keyword>
<protein>
    <submittedName>
        <fullName evidence="7">MmpS family protein</fullName>
    </submittedName>
</protein>
<dbReference type="Proteomes" id="UP000825008">
    <property type="component" value="Chromosome"/>
</dbReference>
<dbReference type="Pfam" id="PF05423">
    <property type="entry name" value="Mycobact_memb"/>
    <property type="match status" value="1"/>
</dbReference>
<proteinExistence type="inferred from homology"/>
<organism evidence="7 8">
    <name type="scientific">Mycolicibacter heraklionensis</name>
    <dbReference type="NCBI Taxonomy" id="512402"/>
    <lineage>
        <taxon>Bacteria</taxon>
        <taxon>Bacillati</taxon>
        <taxon>Actinomycetota</taxon>
        <taxon>Actinomycetes</taxon>
        <taxon>Mycobacteriales</taxon>
        <taxon>Mycobacteriaceae</taxon>
        <taxon>Mycolicibacter</taxon>
    </lineage>
</organism>
<evidence type="ECO:0000313" key="8">
    <source>
        <dbReference type="Proteomes" id="UP000825008"/>
    </source>
</evidence>
<dbReference type="Gene3D" id="2.60.40.2880">
    <property type="entry name" value="MmpS1-5, C-terminal soluble domain"/>
    <property type="match status" value="1"/>
</dbReference>
<dbReference type="AlphaFoldDB" id="A0A9X7WI06"/>
<keyword evidence="6" id="KW-0472">Membrane</keyword>
<comment type="similarity">
    <text evidence="2">Belongs to the MmpS family.</text>
</comment>
<keyword evidence="5" id="KW-1133">Transmembrane helix</keyword>
<dbReference type="InterPro" id="IPR038468">
    <property type="entry name" value="MmpS_C"/>
</dbReference>
<evidence type="ECO:0000256" key="6">
    <source>
        <dbReference type="ARBA" id="ARBA00023136"/>
    </source>
</evidence>
<dbReference type="KEGG" id="mher:K3U94_04640"/>
<evidence type="ECO:0000256" key="3">
    <source>
        <dbReference type="ARBA" id="ARBA00022475"/>
    </source>
</evidence>
<dbReference type="InterPro" id="IPR008693">
    <property type="entry name" value="MmpS"/>
</dbReference>
<reference evidence="7" key="1">
    <citation type="submission" date="2021-08" db="EMBL/GenBank/DDBJ databases">
        <title>Whole genome sequencing of non-tuberculosis mycobacteria type-strains.</title>
        <authorList>
            <person name="Igarashi Y."/>
            <person name="Osugi A."/>
            <person name="Mitarai S."/>
        </authorList>
    </citation>
    <scope>NUCLEOTIDE SEQUENCE</scope>
    <source>
        <strain evidence="7">JCM 30995</strain>
    </source>
</reference>
<dbReference type="RefSeq" id="WP_220695736.1">
    <property type="nucleotide sequence ID" value="NZ_CP080997.1"/>
</dbReference>
<name>A0A9X7WI06_9MYCO</name>
<gene>
    <name evidence="7" type="ORF">K3U94_04640</name>
</gene>
<keyword evidence="4" id="KW-0812">Transmembrane</keyword>
<evidence type="ECO:0000256" key="4">
    <source>
        <dbReference type="ARBA" id="ARBA00022692"/>
    </source>
</evidence>
<evidence type="ECO:0000313" key="7">
    <source>
        <dbReference type="EMBL" id="QZA08588.1"/>
    </source>
</evidence>
<evidence type="ECO:0000256" key="2">
    <source>
        <dbReference type="ARBA" id="ARBA00007531"/>
    </source>
</evidence>
<dbReference type="EMBL" id="CP080997">
    <property type="protein sequence ID" value="QZA08588.1"/>
    <property type="molecule type" value="Genomic_DNA"/>
</dbReference>
<comment type="subcellular location">
    <subcellularLocation>
        <location evidence="1">Cell membrane</location>
    </subcellularLocation>
</comment>
<evidence type="ECO:0000256" key="5">
    <source>
        <dbReference type="ARBA" id="ARBA00022989"/>
    </source>
</evidence>
<accession>A0A9X7WI06</accession>
<evidence type="ECO:0000256" key="1">
    <source>
        <dbReference type="ARBA" id="ARBA00004236"/>
    </source>
</evidence>
<dbReference type="GO" id="GO:0005886">
    <property type="term" value="C:plasma membrane"/>
    <property type="evidence" value="ECO:0007669"/>
    <property type="project" value="UniProtKB-SubCell"/>
</dbReference>